<reference evidence="1" key="1">
    <citation type="submission" date="2006-12" db="EMBL/GenBank/DDBJ databases">
        <title>Complete sequence of plasmid pMKMS01 of Mycobacterium sp. KMS.</title>
        <authorList>
            <consortium name="US DOE Joint Genome Institute"/>
            <person name="Copeland A."/>
            <person name="Lucas S."/>
            <person name="Lapidus A."/>
            <person name="Barry K."/>
            <person name="Detter J.C."/>
            <person name="Glavina del Rio T."/>
            <person name="Hammon N."/>
            <person name="Israni S."/>
            <person name="Dalin E."/>
            <person name="Tice H."/>
            <person name="Pitluck S."/>
            <person name="Kiss H."/>
            <person name="Brettin T."/>
            <person name="Bruce D."/>
            <person name="Han C."/>
            <person name="Tapia R."/>
            <person name="Gilna P."/>
            <person name="Schmutz J."/>
            <person name="Larimer F."/>
            <person name="Land M."/>
            <person name="Hauser L."/>
            <person name="Kyrpides N."/>
            <person name="Mikhailova N."/>
            <person name="Miller C.D."/>
            <person name="Richardson P."/>
        </authorList>
    </citation>
    <scope>NUCLEOTIDE SEQUENCE [LARGE SCALE GENOMIC DNA]</scope>
    <source>
        <strain evidence="1">KMS</strain>
        <plasmid evidence="1">pMKMS01</plasmid>
    </source>
</reference>
<geneLocation type="plasmid" evidence="1">
    <name>pMKMS01</name>
</geneLocation>
<dbReference type="HOGENOM" id="CLU_1720340_0_0_11"/>
<dbReference type="AlphaFoldDB" id="A1UPZ3"/>
<dbReference type="KEGG" id="mkm:Mkms_5724"/>
<evidence type="ECO:0000313" key="1">
    <source>
        <dbReference type="EMBL" id="ABL94901.1"/>
    </source>
</evidence>
<protein>
    <submittedName>
        <fullName evidence="1">Uncharacterized protein</fullName>
    </submittedName>
</protein>
<accession>A1UPZ3</accession>
<organism evidence="1">
    <name type="scientific">Mycobacterium sp. (strain KMS)</name>
    <dbReference type="NCBI Taxonomy" id="189918"/>
    <lineage>
        <taxon>Bacteria</taxon>
        <taxon>Bacillati</taxon>
        <taxon>Actinomycetota</taxon>
        <taxon>Actinomycetes</taxon>
        <taxon>Mycobacteriales</taxon>
        <taxon>Mycobacteriaceae</taxon>
        <taxon>Mycobacterium</taxon>
    </lineage>
</organism>
<keyword evidence="1" id="KW-0614">Plasmid</keyword>
<gene>
    <name evidence="1" type="ordered locus">Mkms_5724</name>
</gene>
<dbReference type="EMBL" id="CP000519">
    <property type="protein sequence ID" value="ABL94901.1"/>
    <property type="molecule type" value="Genomic_DNA"/>
</dbReference>
<name>A1UPZ3_MYCSK</name>
<proteinExistence type="predicted"/>
<sequence length="152" mass="17495">MAYPGECSRMSSRRRNGTVQHEILEGQRAVAFAAGDAPEINVDCRVDVGRLAAPVRYGLAATLEVAPTIRVDIHQEVRQQLQVRLRTRTRRHAYPGRMSATALQQRATTREIATFADAKCERASYRTAKRRWSRLRGWHRRRLRRKTVVDDK</sequence>